<evidence type="ECO:0000313" key="2">
    <source>
        <dbReference type="Proteomes" id="UP001165427"/>
    </source>
</evidence>
<comment type="caution">
    <text evidence="1">The sequence shown here is derived from an EMBL/GenBank/DDBJ whole genome shotgun (WGS) entry which is preliminary data.</text>
</comment>
<accession>A0AA41RBB2</accession>
<gene>
    <name evidence="1" type="ORF">MRX98_15550</name>
</gene>
<evidence type="ECO:0000313" key="1">
    <source>
        <dbReference type="EMBL" id="MCJ8501998.1"/>
    </source>
</evidence>
<sequence length="146" mass="16582">MKNRIFAVVRSENYASYEVESMSKASVALAVLKSRPPRMGEIVEISRDGLTFQFLNEDAGQLHLDAEMDILFADEDFHLRRVPFRTIKETAVDSESPFDVLTMRRLTVAFGGLTDKQRKKLRHVLKNYTSQDVARKSSKQVWGGGS</sequence>
<name>A0AA41RBB2_9BACT</name>
<dbReference type="AlphaFoldDB" id="A0AA41RBB2"/>
<dbReference type="Proteomes" id="UP001165427">
    <property type="component" value="Unassembled WGS sequence"/>
</dbReference>
<dbReference type="RefSeq" id="WP_246911668.1">
    <property type="nucleotide sequence ID" value="NZ_JALJRB010000019.1"/>
</dbReference>
<dbReference type="EMBL" id="JALJRB010000019">
    <property type="protein sequence ID" value="MCJ8501998.1"/>
    <property type="molecule type" value="Genomic_DNA"/>
</dbReference>
<reference evidence="1" key="1">
    <citation type="submission" date="2022-04" db="EMBL/GenBank/DDBJ databases">
        <title>Desulfatitalea alkaliphila sp. nov., a novel anaerobic sulfate-reducing bacterium isolated from terrestrial mud volcano, Taman Peninsula, Russia.</title>
        <authorList>
            <person name="Khomyakova M.A."/>
            <person name="Merkel A.Y."/>
            <person name="Slobodkin A.I."/>
        </authorList>
    </citation>
    <scope>NUCLEOTIDE SEQUENCE</scope>
    <source>
        <strain evidence="1">M08but</strain>
    </source>
</reference>
<evidence type="ECO:0008006" key="3">
    <source>
        <dbReference type="Google" id="ProtNLM"/>
    </source>
</evidence>
<keyword evidence="2" id="KW-1185">Reference proteome</keyword>
<protein>
    <recommendedName>
        <fullName evidence="3">PilZ domain-containing protein</fullName>
    </recommendedName>
</protein>
<organism evidence="1 2">
    <name type="scientific">Desulfatitalea alkaliphila</name>
    <dbReference type="NCBI Taxonomy" id="2929485"/>
    <lineage>
        <taxon>Bacteria</taxon>
        <taxon>Pseudomonadati</taxon>
        <taxon>Thermodesulfobacteriota</taxon>
        <taxon>Desulfobacteria</taxon>
        <taxon>Desulfobacterales</taxon>
        <taxon>Desulfosarcinaceae</taxon>
        <taxon>Desulfatitalea</taxon>
    </lineage>
</organism>
<proteinExistence type="predicted"/>